<dbReference type="Gene3D" id="3.10.450.50">
    <property type="match status" value="1"/>
</dbReference>
<dbReference type="AlphaFoldDB" id="A0A2T3JQN3"/>
<sequence>MITNTQSILVLDACKQGIERWKVAFNTQNAAGCAAEYEADCVMHARPFGVFTGREEIQAFWQKIMNDGFCDVDYQDTKWEAEGENGFILTSSWTMNKAFGVVHREHWLLQADGTAKLHSDDFEVQGER</sequence>
<evidence type="ECO:0000313" key="3">
    <source>
        <dbReference type="Proteomes" id="UP000240987"/>
    </source>
</evidence>
<dbReference type="SUPFAM" id="SSF54427">
    <property type="entry name" value="NTF2-like"/>
    <property type="match status" value="1"/>
</dbReference>
<evidence type="ECO:0000259" key="1">
    <source>
        <dbReference type="Pfam" id="PF12680"/>
    </source>
</evidence>
<dbReference type="InterPro" id="IPR032710">
    <property type="entry name" value="NTF2-like_dom_sf"/>
</dbReference>
<evidence type="ECO:0000313" key="2">
    <source>
        <dbReference type="EMBL" id="PSU51389.1"/>
    </source>
</evidence>
<dbReference type="Proteomes" id="UP000240987">
    <property type="component" value="Unassembled WGS sequence"/>
</dbReference>
<organism evidence="2 3">
    <name type="scientific">Photobacterium frigidiphilum</name>
    <dbReference type="NCBI Taxonomy" id="264736"/>
    <lineage>
        <taxon>Bacteria</taxon>
        <taxon>Pseudomonadati</taxon>
        <taxon>Pseudomonadota</taxon>
        <taxon>Gammaproteobacteria</taxon>
        <taxon>Vibrionales</taxon>
        <taxon>Vibrionaceae</taxon>
        <taxon>Photobacterium</taxon>
    </lineage>
</organism>
<reference evidence="2 3" key="1">
    <citation type="submission" date="2018-01" db="EMBL/GenBank/DDBJ databases">
        <title>Whole genome sequencing of Histamine producing bacteria.</title>
        <authorList>
            <person name="Butler K."/>
        </authorList>
    </citation>
    <scope>NUCLEOTIDE SEQUENCE [LARGE SCALE GENOMIC DNA]</scope>
    <source>
        <strain evidence="2 3">JCM 12947</strain>
    </source>
</reference>
<feature type="domain" description="SnoaL-like" evidence="1">
    <location>
        <begin position="19"/>
        <end position="95"/>
    </location>
</feature>
<dbReference type="OrthoDB" id="1157330at2"/>
<gene>
    <name evidence="2" type="ORF">C9J12_00105</name>
</gene>
<dbReference type="RefSeq" id="WP_107240862.1">
    <property type="nucleotide sequence ID" value="NZ_PYMJ01000001.1"/>
</dbReference>
<proteinExistence type="predicted"/>
<name>A0A2T3JQN3_9GAMM</name>
<protein>
    <submittedName>
        <fullName evidence="2">Isochorismatase</fullName>
    </submittedName>
</protein>
<dbReference type="InterPro" id="IPR037401">
    <property type="entry name" value="SnoaL-like"/>
</dbReference>
<keyword evidence="3" id="KW-1185">Reference proteome</keyword>
<comment type="caution">
    <text evidence="2">The sequence shown here is derived from an EMBL/GenBank/DDBJ whole genome shotgun (WGS) entry which is preliminary data.</text>
</comment>
<dbReference type="EMBL" id="PYMJ01000001">
    <property type="protein sequence ID" value="PSU51389.1"/>
    <property type="molecule type" value="Genomic_DNA"/>
</dbReference>
<dbReference type="Pfam" id="PF12680">
    <property type="entry name" value="SnoaL_2"/>
    <property type="match status" value="1"/>
</dbReference>
<accession>A0A2T3JQN3</accession>